<proteinExistence type="predicted"/>
<protein>
    <submittedName>
        <fullName evidence="1">Uncharacterized protein</fullName>
    </submittedName>
</protein>
<organism evidence="1 2">
    <name type="scientific">Parafannyhessea umbonata</name>
    <dbReference type="NCBI Taxonomy" id="604330"/>
    <lineage>
        <taxon>Bacteria</taxon>
        <taxon>Bacillati</taxon>
        <taxon>Actinomycetota</taxon>
        <taxon>Coriobacteriia</taxon>
        <taxon>Coriobacteriales</taxon>
        <taxon>Atopobiaceae</taxon>
        <taxon>Parafannyhessea</taxon>
    </lineage>
</organism>
<sequence length="52" mass="5779">MKKSGIPYTQLLAQEDFDNAVASNNREAKHNTPRAAFYIGSEPDRCLVQADP</sequence>
<reference evidence="1 2" key="1">
    <citation type="submission" date="2020-04" db="EMBL/GenBank/DDBJ databases">
        <authorList>
            <person name="Hitch T.C.A."/>
            <person name="Wylensek D."/>
            <person name="Clavel T."/>
        </authorList>
    </citation>
    <scope>NUCLEOTIDE SEQUENCE [LARGE SCALE GENOMIC DNA]</scope>
    <source>
        <strain evidence="1 2">105184</strain>
    </source>
</reference>
<evidence type="ECO:0000313" key="1">
    <source>
        <dbReference type="EMBL" id="NMF26554.1"/>
    </source>
</evidence>
<name>A0A7X9TBV8_9ACTN</name>
<dbReference type="EMBL" id="JABAGR010000009">
    <property type="protein sequence ID" value="NMF26554.1"/>
    <property type="molecule type" value="Genomic_DNA"/>
</dbReference>
<gene>
    <name evidence="1" type="ORF">HF885_08960</name>
</gene>
<evidence type="ECO:0000313" key="2">
    <source>
        <dbReference type="Proteomes" id="UP000565613"/>
    </source>
</evidence>
<dbReference type="Proteomes" id="UP000565613">
    <property type="component" value="Unassembled WGS sequence"/>
</dbReference>
<comment type="caution">
    <text evidence="1">The sequence shown here is derived from an EMBL/GenBank/DDBJ whole genome shotgun (WGS) entry which is preliminary data.</text>
</comment>
<dbReference type="AlphaFoldDB" id="A0A7X9TBV8"/>
<accession>A0A7X9TBV8</accession>